<keyword evidence="2" id="KW-1133">Transmembrane helix</keyword>
<dbReference type="SUPFAM" id="SSF117892">
    <property type="entry name" value="Band 7/SPFH domain"/>
    <property type="match status" value="1"/>
</dbReference>
<evidence type="ECO:0000313" key="5">
    <source>
        <dbReference type="Proteomes" id="UP000254258"/>
    </source>
</evidence>
<reference evidence="4 5" key="1">
    <citation type="submission" date="2018-07" db="EMBL/GenBank/DDBJ databases">
        <title>Dyella monticola sp. nov. and Dyella psychrodurans sp. nov. isolated from monsoon evergreen broad-leaved forest soil of Dinghu Mountain, China.</title>
        <authorList>
            <person name="Gao Z."/>
            <person name="Qiu L."/>
        </authorList>
    </citation>
    <scope>NUCLEOTIDE SEQUENCE [LARGE SCALE GENOMIC DNA]</scope>
    <source>
        <strain evidence="4 5">4G-K06</strain>
    </source>
</reference>
<sequence>MPPSPGRGLFMLNLPPKDPRAFLANFRFGGLLIALIVVIFLLNGIFVVSPSEEAGTRWMGGTPMTSTPLTTGVHFRVPFFETVDRLQTSRSVYTLNGLDVYTNDNQKVTIDVSLIYQIPTSAVMNLLYHVGRAGSVDVESTILPVVRDRALAAFAQYNTLTISDQRAQITAQMRKDISEALQRLFGVNVIDVQLVGIHYSPVFDQSIEEAVRAKNLAVQAENTVAQKRFEGEQKTVTAHAEATAAVERANGEAQATVLQAQAQAKAIETVGDALKNNPEYTRFYGLQHWNGILPQVVGAGSIPMIDLNKGQEATK</sequence>
<evidence type="ECO:0000259" key="3">
    <source>
        <dbReference type="SMART" id="SM00244"/>
    </source>
</evidence>
<comment type="caution">
    <text evidence="4">The sequence shown here is derived from an EMBL/GenBank/DDBJ whole genome shotgun (WGS) entry which is preliminary data.</text>
</comment>
<dbReference type="PANTHER" id="PTHR42911:SF2">
    <property type="entry name" value="PROHIBITIN FAMILY PROTEIN"/>
    <property type="match status" value="1"/>
</dbReference>
<keyword evidence="2" id="KW-0472">Membrane</keyword>
<name>A0A370X970_9GAMM</name>
<dbReference type="SMART" id="SM00244">
    <property type="entry name" value="PHB"/>
    <property type="match status" value="1"/>
</dbReference>
<feature type="transmembrane region" description="Helical" evidence="2">
    <location>
        <begin position="21"/>
        <end position="42"/>
    </location>
</feature>
<keyword evidence="5" id="KW-1185">Reference proteome</keyword>
<accession>A0A370X970</accession>
<evidence type="ECO:0000313" key="4">
    <source>
        <dbReference type="EMBL" id="RDS84928.1"/>
    </source>
</evidence>
<organism evidence="4 5">
    <name type="scientific">Dyella monticola</name>
    <dbReference type="NCBI Taxonomy" id="1927958"/>
    <lineage>
        <taxon>Bacteria</taxon>
        <taxon>Pseudomonadati</taxon>
        <taxon>Pseudomonadota</taxon>
        <taxon>Gammaproteobacteria</taxon>
        <taxon>Lysobacterales</taxon>
        <taxon>Rhodanobacteraceae</taxon>
        <taxon>Dyella</taxon>
    </lineage>
</organism>
<evidence type="ECO:0000256" key="2">
    <source>
        <dbReference type="SAM" id="Phobius"/>
    </source>
</evidence>
<proteinExistence type="predicted"/>
<dbReference type="InterPro" id="IPR036013">
    <property type="entry name" value="Band_7/SPFH_dom_sf"/>
</dbReference>
<keyword evidence="2" id="KW-0812">Transmembrane</keyword>
<dbReference type="InterPro" id="IPR001107">
    <property type="entry name" value="Band_7"/>
</dbReference>
<dbReference type="Gene3D" id="3.30.479.30">
    <property type="entry name" value="Band 7 domain"/>
    <property type="match status" value="1"/>
</dbReference>
<dbReference type="PANTHER" id="PTHR42911">
    <property type="entry name" value="MODULATOR OF FTSH PROTEASE HFLC"/>
    <property type="match status" value="1"/>
</dbReference>
<gene>
    <name evidence="4" type="ORF">DWU98_02965</name>
</gene>
<protein>
    <recommendedName>
        <fullName evidence="3">Band 7 domain-containing protein</fullName>
    </recommendedName>
</protein>
<dbReference type="Pfam" id="PF01145">
    <property type="entry name" value="Band_7"/>
    <property type="match status" value="1"/>
</dbReference>
<dbReference type="EMBL" id="QRBE01000001">
    <property type="protein sequence ID" value="RDS84928.1"/>
    <property type="molecule type" value="Genomic_DNA"/>
</dbReference>
<comment type="subcellular location">
    <subcellularLocation>
        <location evidence="1">Membrane</location>
        <topology evidence="1">Single-pass membrane protein</topology>
    </subcellularLocation>
</comment>
<dbReference type="Proteomes" id="UP000254258">
    <property type="component" value="Unassembled WGS sequence"/>
</dbReference>
<dbReference type="AlphaFoldDB" id="A0A370X970"/>
<feature type="domain" description="Band 7" evidence="3">
    <location>
        <begin position="43"/>
        <end position="215"/>
    </location>
</feature>
<evidence type="ECO:0000256" key="1">
    <source>
        <dbReference type="ARBA" id="ARBA00004167"/>
    </source>
</evidence>
<dbReference type="GO" id="GO:0016020">
    <property type="term" value="C:membrane"/>
    <property type="evidence" value="ECO:0007669"/>
    <property type="project" value="UniProtKB-SubCell"/>
</dbReference>